<evidence type="ECO:0000259" key="7">
    <source>
        <dbReference type="Pfam" id="PF07005"/>
    </source>
</evidence>
<dbReference type="SUPFAM" id="SSF142764">
    <property type="entry name" value="YgbK-like"/>
    <property type="match status" value="1"/>
</dbReference>
<evidence type="ECO:0000313" key="9">
    <source>
        <dbReference type="Proteomes" id="UP000887577"/>
    </source>
</evidence>
<protein>
    <submittedName>
        <fullName evidence="10">Four-carbon acid sugar kinase nucleotide binding domain-containing protein</fullName>
    </submittedName>
</protein>
<dbReference type="Gene3D" id="3.40.980.20">
    <property type="entry name" value="Four-carbon acid sugar kinase, nucleotide binding domain"/>
    <property type="match status" value="1"/>
</dbReference>
<keyword evidence="9" id="KW-1185">Reference proteome</keyword>
<dbReference type="GO" id="GO:0005524">
    <property type="term" value="F:ATP binding"/>
    <property type="evidence" value="ECO:0007669"/>
    <property type="project" value="UniProtKB-KW"/>
</dbReference>
<proteinExistence type="inferred from homology"/>
<organism evidence="9 10">
    <name type="scientific">Panagrolaimus superbus</name>
    <dbReference type="NCBI Taxonomy" id="310955"/>
    <lineage>
        <taxon>Eukaryota</taxon>
        <taxon>Metazoa</taxon>
        <taxon>Ecdysozoa</taxon>
        <taxon>Nematoda</taxon>
        <taxon>Chromadorea</taxon>
        <taxon>Rhabditida</taxon>
        <taxon>Tylenchina</taxon>
        <taxon>Panagrolaimomorpha</taxon>
        <taxon>Panagrolaimoidea</taxon>
        <taxon>Panagrolaimidae</taxon>
        <taxon>Panagrolaimus</taxon>
    </lineage>
</organism>
<evidence type="ECO:0000256" key="4">
    <source>
        <dbReference type="ARBA" id="ARBA00022777"/>
    </source>
</evidence>
<evidence type="ECO:0000259" key="8">
    <source>
        <dbReference type="Pfam" id="PF17042"/>
    </source>
</evidence>
<dbReference type="Pfam" id="PF07005">
    <property type="entry name" value="SBD_N"/>
    <property type="match status" value="1"/>
</dbReference>
<dbReference type="AlphaFoldDB" id="A0A914YZ51"/>
<accession>A0A914YZ51</accession>
<keyword evidence="3" id="KW-0547">Nucleotide-binding</keyword>
<name>A0A914YZ51_9BILA</name>
<dbReference type="WBParaSite" id="PSU_v2.g5773.t1">
    <property type="protein sequence ID" value="PSU_v2.g5773.t1"/>
    <property type="gene ID" value="PSU_v2.g5773"/>
</dbReference>
<keyword evidence="6" id="KW-0119">Carbohydrate metabolism</keyword>
<dbReference type="GO" id="GO:0016301">
    <property type="term" value="F:kinase activity"/>
    <property type="evidence" value="ECO:0007669"/>
    <property type="project" value="UniProtKB-KW"/>
</dbReference>
<feature type="domain" description="Four-carbon acid sugar kinase N-terminal" evidence="7">
    <location>
        <begin position="1"/>
        <end position="80"/>
    </location>
</feature>
<dbReference type="InterPro" id="IPR037051">
    <property type="entry name" value="4-carb_acid_sugar_kinase_N_sf"/>
</dbReference>
<dbReference type="Pfam" id="PF17042">
    <property type="entry name" value="NBD_C"/>
    <property type="match status" value="1"/>
</dbReference>
<evidence type="ECO:0000256" key="1">
    <source>
        <dbReference type="ARBA" id="ARBA00005715"/>
    </source>
</evidence>
<reference evidence="10" key="1">
    <citation type="submission" date="2022-11" db="UniProtKB">
        <authorList>
            <consortium name="WormBaseParasite"/>
        </authorList>
    </citation>
    <scope>IDENTIFICATION</scope>
</reference>
<comment type="similarity">
    <text evidence="1">Belongs to the four-carbon acid sugar kinase family.</text>
</comment>
<keyword evidence="4" id="KW-0418">Kinase</keyword>
<evidence type="ECO:0000256" key="6">
    <source>
        <dbReference type="ARBA" id="ARBA00023277"/>
    </source>
</evidence>
<dbReference type="Gene3D" id="3.40.50.10840">
    <property type="entry name" value="Putative sugar-binding, N-terminal domain"/>
    <property type="match status" value="1"/>
</dbReference>
<dbReference type="InterPro" id="IPR031475">
    <property type="entry name" value="NBD_C"/>
</dbReference>
<evidence type="ECO:0000256" key="5">
    <source>
        <dbReference type="ARBA" id="ARBA00022840"/>
    </source>
</evidence>
<feature type="domain" description="Four-carbon acid sugar kinase nucleotide binding" evidence="8">
    <location>
        <begin position="105"/>
        <end position="263"/>
    </location>
</feature>
<dbReference type="InterPro" id="IPR010737">
    <property type="entry name" value="4-carb_acid_sugar_kinase_N"/>
</dbReference>
<keyword evidence="2" id="KW-0808">Transferase</keyword>
<evidence type="ECO:0000313" key="10">
    <source>
        <dbReference type="WBParaSite" id="PSU_v2.g5773.t1"/>
    </source>
</evidence>
<sequence>MTDSYLPRLVEAQSTGRCGVISAHVFEQGVDAVRQELARLQQEGYRYAVLDALTEHHLEIQGEALRDAPLVTGGSGLAIGLARQWAQENGNQARKAGRPLAGRGVVLSGSCSQMTNRQVAHYRQIAPAREVDVARCLSIETLAAYAHELAEWVLGQESVLAPLVFATASTDALAAIQQQYGAQKASQAVETLFSQLAARLAAEGVTRFIVAGGETSGVVTQSLGIKGFHIGPTISPGVPWVNALDKPVSLALKSGNFGDDAFFSRAQREFLS</sequence>
<dbReference type="Proteomes" id="UP000887577">
    <property type="component" value="Unplaced"/>
</dbReference>
<keyword evidence="5" id="KW-0067">ATP-binding</keyword>
<dbReference type="InterPro" id="IPR042213">
    <property type="entry name" value="NBD_C_sf"/>
</dbReference>
<evidence type="ECO:0000256" key="3">
    <source>
        <dbReference type="ARBA" id="ARBA00022741"/>
    </source>
</evidence>
<evidence type="ECO:0000256" key="2">
    <source>
        <dbReference type="ARBA" id="ARBA00022679"/>
    </source>
</evidence>